<dbReference type="Proteomes" id="UP000801428">
    <property type="component" value="Unassembled WGS sequence"/>
</dbReference>
<accession>A0A9P4TF28</accession>
<reference evidence="2" key="1">
    <citation type="submission" date="2019-04" db="EMBL/GenBank/DDBJ databases">
        <title>Sequencing of skin fungus with MAO and IRED activity.</title>
        <authorList>
            <person name="Marsaioli A.J."/>
            <person name="Bonatto J.M.C."/>
            <person name="Reis Junior O."/>
        </authorList>
    </citation>
    <scope>NUCLEOTIDE SEQUENCE</scope>
    <source>
        <strain evidence="2">30M1</strain>
    </source>
</reference>
<sequence length="320" mass="37421">MSALGGIVQLLNNHAKYKSSFGLWHPIFLNQLLWSFETYEKDRIHISRRRKDTSGIPSWSWVSIHGEVVQLGGLSPKEIGYYGAELIQLPPTTSFEQISLLHRQLPPLVSTRLRSWATISEAVPASGSASRDLIHWGMVEVSEAQRCEVSAACQRSWDLYLNHPWTREQAKLEYRLDYLLLECQIDYPLLEYIYWPDEEPIQSEQLVCLLIKRNFSDDEIGGPRIREYSLVLKCVDARKSLYRRKGVYKRTLARPGAKHQVELMRARRSGNEDDIRKAQEEYEDCKEVLESRDEMRIRKLMIDRYSFFNEDEPKIEVEII</sequence>
<gene>
    <name evidence="2" type="ORF">E8E13_006680</name>
</gene>
<keyword evidence="3" id="KW-1185">Reference proteome</keyword>
<organism evidence="2 3">
    <name type="scientific">Curvularia kusanoi</name>
    <name type="common">Cochliobolus kusanoi</name>
    <dbReference type="NCBI Taxonomy" id="90978"/>
    <lineage>
        <taxon>Eukaryota</taxon>
        <taxon>Fungi</taxon>
        <taxon>Dikarya</taxon>
        <taxon>Ascomycota</taxon>
        <taxon>Pezizomycotina</taxon>
        <taxon>Dothideomycetes</taxon>
        <taxon>Pleosporomycetidae</taxon>
        <taxon>Pleosporales</taxon>
        <taxon>Pleosporineae</taxon>
        <taxon>Pleosporaceae</taxon>
        <taxon>Curvularia</taxon>
    </lineage>
</organism>
<name>A0A9P4TF28_CURKU</name>
<evidence type="ECO:0000313" key="2">
    <source>
        <dbReference type="EMBL" id="KAF3002519.1"/>
    </source>
</evidence>
<evidence type="ECO:0000256" key="1">
    <source>
        <dbReference type="SAM" id="Coils"/>
    </source>
</evidence>
<protein>
    <submittedName>
        <fullName evidence="2">Uncharacterized protein</fullName>
    </submittedName>
</protein>
<keyword evidence="1" id="KW-0175">Coiled coil</keyword>
<comment type="caution">
    <text evidence="2">The sequence shown here is derived from an EMBL/GenBank/DDBJ whole genome shotgun (WGS) entry which is preliminary data.</text>
</comment>
<dbReference type="AlphaFoldDB" id="A0A9P4TF28"/>
<proteinExistence type="predicted"/>
<feature type="coiled-coil region" evidence="1">
    <location>
        <begin position="261"/>
        <end position="295"/>
    </location>
</feature>
<evidence type="ECO:0000313" key="3">
    <source>
        <dbReference type="Proteomes" id="UP000801428"/>
    </source>
</evidence>
<dbReference type="OrthoDB" id="3792241at2759"/>
<dbReference type="EMBL" id="SWKU01000011">
    <property type="protein sequence ID" value="KAF3002519.1"/>
    <property type="molecule type" value="Genomic_DNA"/>
</dbReference>